<evidence type="ECO:0000313" key="7">
    <source>
        <dbReference type="EMBL" id="SLM99285.1"/>
    </source>
</evidence>
<dbReference type="GO" id="GO:0047134">
    <property type="term" value="F:protein-disulfide reductase [NAD(P)H] activity"/>
    <property type="evidence" value="ECO:0007669"/>
    <property type="project" value="UniProtKB-EC"/>
</dbReference>
<dbReference type="EMBL" id="FWFF01000017">
    <property type="protein sequence ID" value="SLM99285.1"/>
    <property type="molecule type" value="Genomic_DNA"/>
</dbReference>
<dbReference type="InterPro" id="IPR010343">
    <property type="entry name" value="ArAE_1"/>
</dbReference>
<keyword evidence="5 6" id="KW-0472">Membrane</keyword>
<dbReference type="AlphaFoldDB" id="A0A1X6XJ04"/>
<comment type="subcellular location">
    <subcellularLocation>
        <location evidence="1">Cell membrane</location>
        <topology evidence="1">Multi-pass membrane protein</topology>
    </subcellularLocation>
</comment>
<evidence type="ECO:0000256" key="6">
    <source>
        <dbReference type="SAM" id="Phobius"/>
    </source>
</evidence>
<protein>
    <submittedName>
        <fullName evidence="7">Cytochrome c-type biogenesis protein DsbD, protein-disulfide reductase</fullName>
        <ecNumber evidence="7">1.8.1.8</ecNumber>
    </submittedName>
</protein>
<feature type="transmembrane region" description="Helical" evidence="6">
    <location>
        <begin position="155"/>
        <end position="173"/>
    </location>
</feature>
<keyword evidence="7" id="KW-0560">Oxidoreductase</keyword>
<keyword evidence="4 6" id="KW-1133">Transmembrane helix</keyword>
<accession>A0A1X6XJ04</accession>
<dbReference type="Proteomes" id="UP000196581">
    <property type="component" value="Unassembled WGS sequence"/>
</dbReference>
<dbReference type="RefSeq" id="WP_256970343.1">
    <property type="nucleotide sequence ID" value="NZ_FWFF01000017.1"/>
</dbReference>
<evidence type="ECO:0000256" key="4">
    <source>
        <dbReference type="ARBA" id="ARBA00022989"/>
    </source>
</evidence>
<keyword evidence="8" id="KW-1185">Reference proteome</keyword>
<dbReference type="Pfam" id="PF06081">
    <property type="entry name" value="ArAE_1"/>
    <property type="match status" value="1"/>
</dbReference>
<keyword evidence="3 6" id="KW-0812">Transmembrane</keyword>
<gene>
    <name evidence="7" type="ORF">FM105_10740</name>
</gene>
<name>A0A1X6XJ04_9MICO</name>
<dbReference type="EC" id="1.8.1.8" evidence="7"/>
<dbReference type="GO" id="GO:0005886">
    <property type="term" value="C:plasma membrane"/>
    <property type="evidence" value="ECO:0007669"/>
    <property type="project" value="UniProtKB-SubCell"/>
</dbReference>
<evidence type="ECO:0000256" key="1">
    <source>
        <dbReference type="ARBA" id="ARBA00004651"/>
    </source>
</evidence>
<organism evidence="7 8">
    <name type="scientific">Brevibacterium yomogidense</name>
    <dbReference type="NCBI Taxonomy" id="946573"/>
    <lineage>
        <taxon>Bacteria</taxon>
        <taxon>Bacillati</taxon>
        <taxon>Actinomycetota</taxon>
        <taxon>Actinomycetes</taxon>
        <taxon>Micrococcales</taxon>
        <taxon>Brevibacteriaceae</taxon>
        <taxon>Brevibacterium</taxon>
    </lineage>
</organism>
<proteinExistence type="predicted"/>
<sequence>MTTGSHDAVGDGTLSWQKRLRLAVTRPEFTTDILQILKSVVAATAAWWLAVVVLESSMPFLAPWVALLTVYPTVYQSLKRGAQTTIASWAGVGVSFLIGQFLGVEVWTFALAILVGLAASRIPGIRNEGVAIATTAVFVLSDGFTEQQPMLFDRIIEVAVGAAVGLLVNLLLIPPLRDRQAARYVDHINRRMGRVFVMMADELESSWTTDDEDEWSREIESMGEDLRSAWQSVRTAQESRRANPRLRRRLQRVQGKPDQADYGEILQRVDEGISHQRHLVRTLREASYAPGEWDTRFREGWVTILHDIGYAIADPDREVEPIDDRLVQLSADLSDDADLPTRSWPLYGSLITSLRHIARVVDDVASAREAREAGAGNPKS</sequence>
<evidence type="ECO:0000313" key="8">
    <source>
        <dbReference type="Proteomes" id="UP000196581"/>
    </source>
</evidence>
<feature type="transmembrane region" description="Helical" evidence="6">
    <location>
        <begin position="90"/>
        <end position="119"/>
    </location>
</feature>
<evidence type="ECO:0000256" key="3">
    <source>
        <dbReference type="ARBA" id="ARBA00022692"/>
    </source>
</evidence>
<evidence type="ECO:0000256" key="2">
    <source>
        <dbReference type="ARBA" id="ARBA00022475"/>
    </source>
</evidence>
<keyword evidence="2" id="KW-1003">Cell membrane</keyword>
<evidence type="ECO:0000256" key="5">
    <source>
        <dbReference type="ARBA" id="ARBA00023136"/>
    </source>
</evidence>
<reference evidence="8" key="1">
    <citation type="submission" date="2017-02" db="EMBL/GenBank/DDBJ databases">
        <authorList>
            <person name="Dridi B."/>
        </authorList>
    </citation>
    <scope>NUCLEOTIDE SEQUENCE [LARGE SCALE GENOMIC DNA]</scope>
    <source>
        <strain evidence="8">B Co 03.10</strain>
    </source>
</reference>